<dbReference type="Proteomes" id="UP000309984">
    <property type="component" value="Unassembled WGS sequence"/>
</dbReference>
<accession>A0AA94UG36</accession>
<feature type="domain" description="CdaR GGDEF-like" evidence="3">
    <location>
        <begin position="205"/>
        <end position="308"/>
    </location>
</feature>
<dbReference type="InterPro" id="IPR051448">
    <property type="entry name" value="CdaR-like_regulators"/>
</dbReference>
<dbReference type="InterPro" id="IPR025736">
    <property type="entry name" value="PucR_C-HTH_dom"/>
</dbReference>
<sequence>MHHDHHVVVQHEPQQWPVVSDRCRQLIRQGALTILDPEASFVADLQAASLSGDNMRVIARDPVLAEGSRLTTTANVMHWATANVENPGERVRPLLGPAALASARDMVRRGLDKDALESYRKAQSLAWQLWLGLCFELTDDPVQLREVLEVTSVSISSFIDDTITAISARMDAERDDLTRGTHAERRAVLALLLEGAPIDPGRAQRQLSYRFAGDHTAIIVWGPPGTDAHTLEKVAESVMIATGAERRLTIVAGASALWLWVPRAVSGTSALRAVVDRHPVVRIALGRTASGLDGFRSTHLEAATTQRMLDALRTHRRVASFRDVQFVALLSHDTASADEFIADTLGALAEAESELRELVLTYIRDGCNTSSAASRLYIHRNTVVRRLAQAEALLPRPLNENLIQVAAALELLAWHGGSP</sequence>
<gene>
    <name evidence="4" type="ORF">C1S79_20680</name>
</gene>
<comment type="caution">
    <text evidence="4">The sequence shown here is derived from an EMBL/GenBank/DDBJ whole genome shotgun (WGS) entry which is preliminary data.</text>
</comment>
<evidence type="ECO:0000256" key="1">
    <source>
        <dbReference type="ARBA" id="ARBA00006754"/>
    </source>
</evidence>
<evidence type="ECO:0000259" key="2">
    <source>
        <dbReference type="Pfam" id="PF13556"/>
    </source>
</evidence>
<dbReference type="InterPro" id="IPR041522">
    <property type="entry name" value="CdaR_GGDEF"/>
</dbReference>
<protein>
    <submittedName>
        <fullName evidence="4">Transcriptional regulator</fullName>
    </submittedName>
</protein>
<dbReference type="Gene3D" id="1.10.10.2840">
    <property type="entry name" value="PucR C-terminal helix-turn-helix domain"/>
    <property type="match status" value="1"/>
</dbReference>
<evidence type="ECO:0000313" key="4">
    <source>
        <dbReference type="EMBL" id="TLH64051.1"/>
    </source>
</evidence>
<evidence type="ECO:0000313" key="5">
    <source>
        <dbReference type="Proteomes" id="UP000309984"/>
    </source>
</evidence>
<reference evidence="4 5" key="1">
    <citation type="submission" date="2018-01" db="EMBL/GenBank/DDBJ databases">
        <title>Comparative genomics of Mycobacterium mucogenicum and Mycobacterium neoaurum clade members emphasizing tRNA and non-coding RNA.</title>
        <authorList>
            <person name="Behra P.R.K."/>
            <person name="Pettersson B.M.F."/>
            <person name="Das S."/>
            <person name="Dasgupta S."/>
            <person name="Kirsebom L.A."/>
        </authorList>
    </citation>
    <scope>NUCLEOTIDE SEQUENCE [LARGE SCALE GENOMIC DNA]</scope>
    <source>
        <strain evidence="4 5">DSM 45104</strain>
    </source>
</reference>
<evidence type="ECO:0000259" key="3">
    <source>
        <dbReference type="Pfam" id="PF17853"/>
    </source>
</evidence>
<dbReference type="PANTHER" id="PTHR33744">
    <property type="entry name" value="CARBOHYDRATE DIACID REGULATOR"/>
    <property type="match status" value="1"/>
</dbReference>
<dbReference type="Pfam" id="PF13556">
    <property type="entry name" value="HTH_30"/>
    <property type="match status" value="1"/>
</dbReference>
<dbReference type="EMBL" id="POTM01000051">
    <property type="protein sequence ID" value="TLH64051.1"/>
    <property type="molecule type" value="Genomic_DNA"/>
</dbReference>
<name>A0AA94UG36_9MYCO</name>
<dbReference type="InterPro" id="IPR042070">
    <property type="entry name" value="PucR_C-HTH_sf"/>
</dbReference>
<dbReference type="AlphaFoldDB" id="A0AA94UG36"/>
<dbReference type="PANTHER" id="PTHR33744:SF1">
    <property type="entry name" value="DNA-BINDING TRANSCRIPTIONAL ACTIVATOR ADER"/>
    <property type="match status" value="1"/>
</dbReference>
<organism evidence="4 5">
    <name type="scientific">Mycolicibacterium phocaicum</name>
    <dbReference type="NCBI Taxonomy" id="319706"/>
    <lineage>
        <taxon>Bacteria</taxon>
        <taxon>Bacillati</taxon>
        <taxon>Actinomycetota</taxon>
        <taxon>Actinomycetes</taxon>
        <taxon>Mycobacteriales</taxon>
        <taxon>Mycobacteriaceae</taxon>
        <taxon>Mycolicibacterium</taxon>
    </lineage>
</organism>
<dbReference type="Pfam" id="PF17853">
    <property type="entry name" value="GGDEF_2"/>
    <property type="match status" value="1"/>
</dbReference>
<feature type="domain" description="PucR C-terminal helix-turn-helix" evidence="2">
    <location>
        <begin position="355"/>
        <end position="410"/>
    </location>
</feature>
<comment type="similarity">
    <text evidence="1">Belongs to the CdaR family.</text>
</comment>
<keyword evidence="5" id="KW-1185">Reference proteome</keyword>
<proteinExistence type="inferred from homology"/>